<evidence type="ECO:0000256" key="3">
    <source>
        <dbReference type="ARBA" id="ARBA00022475"/>
    </source>
</evidence>
<keyword evidence="6 9" id="KW-1133">Transmembrane helix</keyword>
<organism evidence="10 11">
    <name type="scientific">Sedimentisphaera salicampi</name>
    <dbReference type="NCBI Taxonomy" id="1941349"/>
    <lineage>
        <taxon>Bacteria</taxon>
        <taxon>Pseudomonadati</taxon>
        <taxon>Planctomycetota</taxon>
        <taxon>Phycisphaerae</taxon>
        <taxon>Sedimentisphaerales</taxon>
        <taxon>Sedimentisphaeraceae</taxon>
        <taxon>Sedimentisphaera</taxon>
    </lineage>
</organism>
<dbReference type="Proteomes" id="UP000193334">
    <property type="component" value="Chromosome"/>
</dbReference>
<dbReference type="Pfam" id="PF05128">
    <property type="entry name" value="DUF697"/>
    <property type="match status" value="1"/>
</dbReference>
<keyword evidence="3" id="KW-1003">Cell membrane</keyword>
<dbReference type="RefSeq" id="WP_085756192.1">
    <property type="nucleotide sequence ID" value="NZ_CP021023.1"/>
</dbReference>
<keyword evidence="4" id="KW-0997">Cell inner membrane</keyword>
<evidence type="ECO:0000256" key="1">
    <source>
        <dbReference type="ARBA" id="ARBA00004429"/>
    </source>
</evidence>
<feature type="transmembrane region" description="Helical" evidence="9">
    <location>
        <begin position="113"/>
        <end position="132"/>
    </location>
</feature>
<dbReference type="InterPro" id="IPR021147">
    <property type="entry name" value="DUF697"/>
</dbReference>
<dbReference type="KEGG" id="pbp:STSP1_01969"/>
<keyword evidence="11" id="KW-1185">Reference proteome</keyword>
<evidence type="ECO:0000256" key="9">
    <source>
        <dbReference type="SAM" id="Phobius"/>
    </source>
</evidence>
<feature type="region of interest" description="Disordered" evidence="8">
    <location>
        <begin position="1"/>
        <end position="62"/>
    </location>
</feature>
<dbReference type="PANTHER" id="PTHR39342">
    <property type="entry name" value="UPF0283 MEMBRANE PROTEIN YCJF"/>
    <property type="match status" value="1"/>
</dbReference>
<evidence type="ECO:0000313" key="10">
    <source>
        <dbReference type="EMBL" id="ARN57557.1"/>
    </source>
</evidence>
<dbReference type="PANTHER" id="PTHR39342:SF1">
    <property type="entry name" value="UPF0283 MEMBRANE PROTEIN YCJF"/>
    <property type="match status" value="1"/>
</dbReference>
<feature type="transmembrane region" description="Helical" evidence="9">
    <location>
        <begin position="152"/>
        <end position="174"/>
    </location>
</feature>
<evidence type="ECO:0000256" key="7">
    <source>
        <dbReference type="ARBA" id="ARBA00023136"/>
    </source>
</evidence>
<evidence type="ECO:0000256" key="8">
    <source>
        <dbReference type="SAM" id="MobiDB-lite"/>
    </source>
</evidence>
<evidence type="ECO:0000256" key="5">
    <source>
        <dbReference type="ARBA" id="ARBA00022692"/>
    </source>
</evidence>
<name>A0A1W6LP69_9BACT</name>
<comment type="similarity">
    <text evidence="2">Belongs to the UPF0283 family.</text>
</comment>
<dbReference type="AlphaFoldDB" id="A0A1W6LP69"/>
<keyword evidence="5 9" id="KW-0812">Transmembrane</keyword>
<evidence type="ECO:0000256" key="6">
    <source>
        <dbReference type="ARBA" id="ARBA00022989"/>
    </source>
</evidence>
<comment type="subcellular location">
    <subcellularLocation>
        <location evidence="1">Cell inner membrane</location>
        <topology evidence="1">Multi-pass membrane protein</topology>
    </subcellularLocation>
</comment>
<sequence length="403" mass="45446">MYEENDNLGDPLSEDFSKKKSEQQQTQKNQGSQPETSEEPQQEKNEQYRPGDDGLGMPEQEAEDIKVIKEQAGVLEDEQQLSESEQQEQFERKLRELERFTRFFRFPAGLKKILTLILLIAAGVCGLLIISQGCAFLNELNQLTQGSEILRISLLSLFGLFSLLILFSILRLLFFTGKLKTSKGINVRALNTLSERTELQKAARKRKAEARRELQQYLNDYPLKRDKTDELIASGLKKEDIHALTKARDRLLDENTPLSDTEWLNEYKRMFQSTLDKAAARVVSRYSLKAGAATAASPVSFVDQAMVIYVCVSMTQDLIRIYNLRPAAGQSLIMLSFSIINIYISGALEESTERFMESVSENIPGGISGTFQSILGKASEGTLNGLLIWRLGRRVTGFLKPVK</sequence>
<evidence type="ECO:0000256" key="2">
    <source>
        <dbReference type="ARBA" id="ARBA00008255"/>
    </source>
</evidence>
<feature type="compositionally biased region" description="Low complexity" evidence="8">
    <location>
        <begin position="23"/>
        <end position="35"/>
    </location>
</feature>
<reference evidence="11" key="1">
    <citation type="submission" date="2017-04" db="EMBL/GenBank/DDBJ databases">
        <title>Comparative genomics and description of representatives of a novel lineage of planctomycetes thriving in anoxic sediments.</title>
        <authorList>
            <person name="Spring S."/>
            <person name="Bunk B."/>
            <person name="Sproer C."/>
        </authorList>
    </citation>
    <scope>NUCLEOTIDE SEQUENCE [LARGE SCALE GENOMIC DNA]</scope>
    <source>
        <strain evidence="11">ST-PulAB-D4</strain>
    </source>
</reference>
<dbReference type="EMBL" id="CP021023">
    <property type="protein sequence ID" value="ARN57557.1"/>
    <property type="molecule type" value="Genomic_DNA"/>
</dbReference>
<protein>
    <recommendedName>
        <fullName evidence="12">DUF697 domain-containing protein</fullName>
    </recommendedName>
</protein>
<evidence type="ECO:0008006" key="12">
    <source>
        <dbReference type="Google" id="ProtNLM"/>
    </source>
</evidence>
<proteinExistence type="inferred from homology"/>
<feature type="compositionally biased region" description="Basic and acidic residues" evidence="8">
    <location>
        <begin position="41"/>
        <end position="52"/>
    </location>
</feature>
<evidence type="ECO:0000256" key="4">
    <source>
        <dbReference type="ARBA" id="ARBA00022519"/>
    </source>
</evidence>
<dbReference type="GO" id="GO:0005886">
    <property type="term" value="C:plasma membrane"/>
    <property type="evidence" value="ECO:0007669"/>
    <property type="project" value="UniProtKB-SubCell"/>
</dbReference>
<gene>
    <name evidence="10" type="ORF">STSP1_01969</name>
</gene>
<keyword evidence="7 9" id="KW-0472">Membrane</keyword>
<dbReference type="InterPro" id="IPR006507">
    <property type="entry name" value="UPF0283"/>
</dbReference>
<dbReference type="STRING" id="1941349.STSP1_01969"/>
<accession>A0A1W6LP69</accession>
<evidence type="ECO:0000313" key="11">
    <source>
        <dbReference type="Proteomes" id="UP000193334"/>
    </source>
</evidence>